<dbReference type="EMBL" id="JAFCIX010000418">
    <property type="protein sequence ID" value="KAH6590982.1"/>
    <property type="molecule type" value="Genomic_DNA"/>
</dbReference>
<protein>
    <recommendedName>
        <fullName evidence="3">DUF659 domain-containing protein</fullName>
    </recommendedName>
</protein>
<sequence length="283" mass="32547">MSSFHNLTADLPHPAHHDGSQLLPYDDFDYMPGSNFDEDDIISVNPPDVNVVDAPVVRLKPGRPSSDIWTWFTSDTNSHHLNNCNMSRRLINEMKGCDRPDWGTDHKYIVEDIARVIRKYNSTEFADVVTDNTSTKKKAWTLLREIFPSCYFKGCCSHGIHLLVKDIIAATKTKQAGNTETTYPIDYSFQEMLEFIVDFRDVTKMFHNHRVVKAWLQELKKTTNSRVLVRPAPTRWETIQQMCQRLLDSESHLDTISSARNFIKGTAAQQAERQKVKDIITDD</sequence>
<name>A0ABQ8F3K9_9FUNG</name>
<evidence type="ECO:0000313" key="2">
    <source>
        <dbReference type="Proteomes" id="UP001648503"/>
    </source>
</evidence>
<reference evidence="1 2" key="1">
    <citation type="submission" date="2021-02" db="EMBL/GenBank/DDBJ databases">
        <title>Variation within the Batrachochytrium salamandrivorans European outbreak.</title>
        <authorList>
            <person name="Kelly M."/>
            <person name="Pasmans F."/>
            <person name="Shea T.P."/>
            <person name="Munoz J.F."/>
            <person name="Carranza S."/>
            <person name="Cuomo C.A."/>
            <person name="Martel A."/>
        </authorList>
    </citation>
    <scope>NUCLEOTIDE SEQUENCE [LARGE SCALE GENOMIC DNA]</scope>
    <source>
        <strain evidence="1 2">AMFP18/2</strain>
    </source>
</reference>
<proteinExistence type="predicted"/>
<comment type="caution">
    <text evidence="1">The sequence shown here is derived from an EMBL/GenBank/DDBJ whole genome shotgun (WGS) entry which is preliminary data.</text>
</comment>
<accession>A0ABQ8F3K9</accession>
<evidence type="ECO:0008006" key="3">
    <source>
        <dbReference type="Google" id="ProtNLM"/>
    </source>
</evidence>
<dbReference type="Proteomes" id="UP001648503">
    <property type="component" value="Unassembled WGS sequence"/>
</dbReference>
<keyword evidence="2" id="KW-1185">Reference proteome</keyword>
<evidence type="ECO:0000313" key="1">
    <source>
        <dbReference type="EMBL" id="KAH6590982.1"/>
    </source>
</evidence>
<dbReference type="InterPro" id="IPR012337">
    <property type="entry name" value="RNaseH-like_sf"/>
</dbReference>
<organism evidence="1 2">
    <name type="scientific">Batrachochytrium salamandrivorans</name>
    <dbReference type="NCBI Taxonomy" id="1357716"/>
    <lineage>
        <taxon>Eukaryota</taxon>
        <taxon>Fungi</taxon>
        <taxon>Fungi incertae sedis</taxon>
        <taxon>Chytridiomycota</taxon>
        <taxon>Chytridiomycota incertae sedis</taxon>
        <taxon>Chytridiomycetes</taxon>
        <taxon>Rhizophydiales</taxon>
        <taxon>Rhizophydiales incertae sedis</taxon>
        <taxon>Batrachochytrium</taxon>
    </lineage>
</organism>
<gene>
    <name evidence="1" type="ORF">BASA50_008982</name>
</gene>
<dbReference type="SUPFAM" id="SSF53098">
    <property type="entry name" value="Ribonuclease H-like"/>
    <property type="match status" value="1"/>
</dbReference>